<dbReference type="Pfam" id="PF00990">
    <property type="entry name" value="GGDEF"/>
    <property type="match status" value="1"/>
</dbReference>
<comment type="caution">
    <text evidence="6">The sequence shown here is derived from an EMBL/GenBank/DDBJ whole genome shotgun (WGS) entry which is preliminary data.</text>
</comment>
<dbReference type="Gene3D" id="3.30.450.20">
    <property type="entry name" value="PAS domain"/>
    <property type="match status" value="1"/>
</dbReference>
<feature type="domain" description="EAL" evidence="3">
    <location>
        <begin position="533"/>
        <end position="787"/>
    </location>
</feature>
<dbReference type="Pfam" id="PF00563">
    <property type="entry name" value="EAL"/>
    <property type="match status" value="1"/>
</dbReference>
<dbReference type="PANTHER" id="PTHR44757:SF2">
    <property type="entry name" value="BIOFILM ARCHITECTURE MAINTENANCE PROTEIN MBAA"/>
    <property type="match status" value="1"/>
</dbReference>
<dbReference type="InterPro" id="IPR035965">
    <property type="entry name" value="PAS-like_dom_sf"/>
</dbReference>
<dbReference type="PROSITE" id="PS50887">
    <property type="entry name" value="GGDEF"/>
    <property type="match status" value="1"/>
</dbReference>
<dbReference type="InterPro" id="IPR052155">
    <property type="entry name" value="Biofilm_reg_signaling"/>
</dbReference>
<organism evidence="6 7">
    <name type="scientific">Vreelandella rituensis</name>
    <dbReference type="NCBI Taxonomy" id="2282306"/>
    <lineage>
        <taxon>Bacteria</taxon>
        <taxon>Pseudomonadati</taxon>
        <taxon>Pseudomonadota</taxon>
        <taxon>Gammaproteobacteria</taxon>
        <taxon>Oceanospirillales</taxon>
        <taxon>Halomonadaceae</taxon>
        <taxon>Vreelandella</taxon>
    </lineage>
</organism>
<dbReference type="PROSITE" id="PS50924">
    <property type="entry name" value="MHYT"/>
    <property type="match status" value="1"/>
</dbReference>
<dbReference type="SUPFAM" id="SSF55785">
    <property type="entry name" value="PYP-like sensor domain (PAS domain)"/>
    <property type="match status" value="1"/>
</dbReference>
<evidence type="ECO:0000259" key="4">
    <source>
        <dbReference type="PROSITE" id="PS50887"/>
    </source>
</evidence>
<dbReference type="Pfam" id="PF00989">
    <property type="entry name" value="PAS"/>
    <property type="match status" value="1"/>
</dbReference>
<dbReference type="Pfam" id="PF03707">
    <property type="entry name" value="MHYT"/>
    <property type="match status" value="2"/>
</dbReference>
<feature type="domain" description="MHYT" evidence="5">
    <location>
        <begin position="1"/>
        <end position="175"/>
    </location>
</feature>
<feature type="transmembrane region" description="Helical" evidence="1">
    <location>
        <begin position="84"/>
        <end position="103"/>
    </location>
</feature>
<dbReference type="SMART" id="SM00091">
    <property type="entry name" value="PAS"/>
    <property type="match status" value="1"/>
</dbReference>
<dbReference type="GO" id="GO:0006355">
    <property type="term" value="P:regulation of DNA-templated transcription"/>
    <property type="evidence" value="ECO:0007669"/>
    <property type="project" value="InterPro"/>
</dbReference>
<feature type="transmembrane region" description="Helical" evidence="1">
    <location>
        <begin position="148"/>
        <end position="172"/>
    </location>
</feature>
<keyword evidence="1" id="KW-0812">Transmembrane</keyword>
<dbReference type="NCBIfam" id="TIGR00254">
    <property type="entry name" value="GGDEF"/>
    <property type="match status" value="1"/>
</dbReference>
<keyword evidence="1" id="KW-1133">Transmembrane helix</keyword>
<evidence type="ECO:0000259" key="3">
    <source>
        <dbReference type="PROSITE" id="PS50883"/>
    </source>
</evidence>
<keyword evidence="7" id="KW-1185">Reference proteome</keyword>
<dbReference type="PROSITE" id="PS50112">
    <property type="entry name" value="PAS"/>
    <property type="match status" value="1"/>
</dbReference>
<dbReference type="SUPFAM" id="SSF55073">
    <property type="entry name" value="Nucleotide cyclase"/>
    <property type="match status" value="1"/>
</dbReference>
<evidence type="ECO:0000313" key="6">
    <source>
        <dbReference type="EMBL" id="RCV85753.1"/>
    </source>
</evidence>
<dbReference type="Gene3D" id="3.30.70.270">
    <property type="match status" value="1"/>
</dbReference>
<dbReference type="InterPro" id="IPR001633">
    <property type="entry name" value="EAL_dom"/>
</dbReference>
<feature type="transmembrane region" description="Helical" evidence="1">
    <location>
        <begin position="115"/>
        <end position="136"/>
    </location>
</feature>
<dbReference type="SMART" id="SM00052">
    <property type="entry name" value="EAL"/>
    <property type="match status" value="1"/>
</dbReference>
<dbReference type="InterPro" id="IPR005330">
    <property type="entry name" value="MHYT_dom"/>
</dbReference>
<accession>A0A368TR88</accession>
<dbReference type="CDD" id="cd01949">
    <property type="entry name" value="GGDEF"/>
    <property type="match status" value="1"/>
</dbReference>
<dbReference type="InterPro" id="IPR035919">
    <property type="entry name" value="EAL_sf"/>
</dbReference>
<evidence type="ECO:0000256" key="1">
    <source>
        <dbReference type="PROSITE-ProRule" id="PRU00244"/>
    </source>
</evidence>
<sequence>MIKLVGKARRAGWRRAWLLAGASVMGLGVWSMHFIGMHAYRLDFTVTHAPLLTLASVLPAILGSLGAMVVLSRDDIPHLTLFKAGIGLGGGIGVMHYTGMAAMRMPAVLYHALDLFLVSLVVAIGLGILSVYAYRLCQQGWGQRWERACASVSALCVSIAVCGMHYVAMQAAWFLPTPGVSASPSVMSGSHWLIYFISGSAVLIAALTLIASRVQRRLNASERDEHMTRSRLLEVISSLQEGVVLFDDRARIRLCNAAFERLMGVPTEELIGASIWQMTYAKDSQALNERIQQALLTQGKWRGMIQALSRQGQVFPAWLNVSRVTYADSDDRDYVALLSYRSEEQQAQQRIHYLAYHDSLTSLPNRRALQERLVECAQQASTESGWALLILFDIDRFKVLNDSLSQDIGDELLRQMAERLQQWQDNVSQVARLDGNEFALLAPLPATSQAAAEQEALRLTAEVQTSLTADYQLHGHTYPCRLNVGMLVFAPYERDSSATLFKRAGLALLEAKRHRDGDPQRFHQAQEDELEERLTLEGELRRAIYNHELCLHLQPQVDEQRRVIGAEALVRWSHPERGNISPGRFIPLAEETGLILPLGLWVLKEGCRILGEWCQDPGYHHLKLSLNVSVRQFQQPNFVDQVLASIEQYAAPAERLTLELTESLFLNDPEGTVQKMTELRKKGIRFALDDFGTGYSSLAYLKALPLDTLKIDIAFVRDLTLNMQATPIAGTIIALAESLGLAVIAEGVETEDQREVLAHLGCSTYQGFLFGRPVPVESFLPEVLTDTSATSTQQSTSNPPAVIALGDESVS</sequence>
<dbReference type="NCBIfam" id="TIGR00229">
    <property type="entry name" value="sensory_box"/>
    <property type="match status" value="1"/>
</dbReference>
<dbReference type="GO" id="GO:0016020">
    <property type="term" value="C:membrane"/>
    <property type="evidence" value="ECO:0007669"/>
    <property type="project" value="UniProtKB-UniRule"/>
</dbReference>
<dbReference type="AlphaFoldDB" id="A0A368TR88"/>
<dbReference type="CDD" id="cd00130">
    <property type="entry name" value="PAS"/>
    <property type="match status" value="1"/>
</dbReference>
<dbReference type="CDD" id="cd01948">
    <property type="entry name" value="EAL"/>
    <property type="match status" value="1"/>
</dbReference>
<feature type="transmembrane region" description="Helical" evidence="1">
    <location>
        <begin position="16"/>
        <end position="39"/>
    </location>
</feature>
<dbReference type="PROSITE" id="PS50883">
    <property type="entry name" value="EAL"/>
    <property type="match status" value="1"/>
</dbReference>
<name>A0A368TR88_9GAMM</name>
<feature type="domain" description="GGDEF" evidence="4">
    <location>
        <begin position="385"/>
        <end position="525"/>
    </location>
</feature>
<feature type="transmembrane region" description="Helical" evidence="1">
    <location>
        <begin position="51"/>
        <end position="72"/>
    </location>
</feature>
<protein>
    <submittedName>
        <fullName evidence="6">EAL domain-containing protein</fullName>
    </submittedName>
</protein>
<evidence type="ECO:0000259" key="5">
    <source>
        <dbReference type="PROSITE" id="PS50924"/>
    </source>
</evidence>
<evidence type="ECO:0000313" key="7">
    <source>
        <dbReference type="Proteomes" id="UP000253204"/>
    </source>
</evidence>
<dbReference type="SUPFAM" id="SSF141868">
    <property type="entry name" value="EAL domain-like"/>
    <property type="match status" value="1"/>
</dbReference>
<dbReference type="InterPro" id="IPR013767">
    <property type="entry name" value="PAS_fold"/>
</dbReference>
<keyword evidence="1" id="KW-0472">Membrane</keyword>
<reference evidence="6 7" key="1">
    <citation type="submission" date="2018-07" db="EMBL/GenBank/DDBJ databases">
        <title>Halomonas rutogse sp. nov., isolated from Lake TangqianCo on Tibetan Plateau.</title>
        <authorList>
            <person name="Lu H."/>
            <person name="Xing P."/>
            <person name="Wu Q."/>
        </authorList>
    </citation>
    <scope>NUCLEOTIDE SEQUENCE [LARGE SCALE GENOMIC DNA]</scope>
    <source>
        <strain evidence="6 7">TQ8S</strain>
    </source>
</reference>
<proteinExistence type="predicted"/>
<dbReference type="EMBL" id="QPIJ01000106">
    <property type="protein sequence ID" value="RCV85753.1"/>
    <property type="molecule type" value="Genomic_DNA"/>
</dbReference>
<dbReference type="Proteomes" id="UP000253204">
    <property type="component" value="Unassembled WGS sequence"/>
</dbReference>
<evidence type="ECO:0000259" key="2">
    <source>
        <dbReference type="PROSITE" id="PS50112"/>
    </source>
</evidence>
<dbReference type="InterPro" id="IPR043128">
    <property type="entry name" value="Rev_trsase/Diguanyl_cyclase"/>
</dbReference>
<dbReference type="SMART" id="SM00267">
    <property type="entry name" value="GGDEF"/>
    <property type="match status" value="1"/>
</dbReference>
<dbReference type="OrthoDB" id="9816034at2"/>
<dbReference type="InterPro" id="IPR000014">
    <property type="entry name" value="PAS"/>
</dbReference>
<dbReference type="InterPro" id="IPR029787">
    <property type="entry name" value="Nucleotide_cyclase"/>
</dbReference>
<dbReference type="InterPro" id="IPR000160">
    <property type="entry name" value="GGDEF_dom"/>
</dbReference>
<feature type="transmembrane region" description="Helical" evidence="1">
    <location>
        <begin position="192"/>
        <end position="211"/>
    </location>
</feature>
<dbReference type="PANTHER" id="PTHR44757">
    <property type="entry name" value="DIGUANYLATE CYCLASE DGCP"/>
    <property type="match status" value="1"/>
</dbReference>
<gene>
    <name evidence="6" type="ORF">DU506_20535</name>
</gene>
<feature type="domain" description="PAS" evidence="2">
    <location>
        <begin position="228"/>
        <end position="298"/>
    </location>
</feature>
<dbReference type="Gene3D" id="3.20.20.450">
    <property type="entry name" value="EAL domain"/>
    <property type="match status" value="1"/>
</dbReference>